<proteinExistence type="predicted"/>
<reference evidence="1 2" key="1">
    <citation type="submission" date="2020-06" db="EMBL/GenBank/DDBJ databases">
        <authorList>
            <consortium name="Wellcome Sanger Institute Data Sharing"/>
        </authorList>
    </citation>
    <scope>NUCLEOTIDE SEQUENCE [LARGE SCALE GENOMIC DNA]</scope>
</reference>
<dbReference type="Ensembl" id="ENSDCDT00010005335.1">
    <property type="protein sequence ID" value="ENSDCDP00010005163.1"/>
    <property type="gene ID" value="ENSDCDG00010002272.1"/>
</dbReference>
<dbReference type="Proteomes" id="UP000694580">
    <property type="component" value="Chromosome 2"/>
</dbReference>
<evidence type="ECO:0000313" key="2">
    <source>
        <dbReference type="Proteomes" id="UP000694580"/>
    </source>
</evidence>
<name>A0AAY4A7M2_9TELE</name>
<organism evidence="1 2">
    <name type="scientific">Denticeps clupeoides</name>
    <name type="common">denticle herring</name>
    <dbReference type="NCBI Taxonomy" id="299321"/>
    <lineage>
        <taxon>Eukaryota</taxon>
        <taxon>Metazoa</taxon>
        <taxon>Chordata</taxon>
        <taxon>Craniata</taxon>
        <taxon>Vertebrata</taxon>
        <taxon>Euteleostomi</taxon>
        <taxon>Actinopterygii</taxon>
        <taxon>Neopterygii</taxon>
        <taxon>Teleostei</taxon>
        <taxon>Clupei</taxon>
        <taxon>Clupeiformes</taxon>
        <taxon>Denticipitoidei</taxon>
        <taxon>Denticipitidae</taxon>
        <taxon>Denticeps</taxon>
    </lineage>
</organism>
<sequence length="90" mass="10174">MSFFPPPPRHIRKLRPRYVRGAPNVVASRVLTASGTHSRVKCRICILMGCYQVINAPVGMCYPRSELKGSLPNSFSFFFVTGRTGHFFRV</sequence>
<reference evidence="1" key="2">
    <citation type="submission" date="2025-08" db="UniProtKB">
        <authorList>
            <consortium name="Ensembl"/>
        </authorList>
    </citation>
    <scope>IDENTIFICATION</scope>
</reference>
<reference evidence="1" key="3">
    <citation type="submission" date="2025-09" db="UniProtKB">
        <authorList>
            <consortium name="Ensembl"/>
        </authorList>
    </citation>
    <scope>IDENTIFICATION</scope>
</reference>
<evidence type="ECO:0000313" key="1">
    <source>
        <dbReference type="Ensembl" id="ENSDCDP00010005163.1"/>
    </source>
</evidence>
<protein>
    <submittedName>
        <fullName evidence="1">Uncharacterized protein</fullName>
    </submittedName>
</protein>
<keyword evidence="2" id="KW-1185">Reference proteome</keyword>
<dbReference type="GeneTree" id="ENSGT01030000235025"/>
<accession>A0AAY4A7M2</accession>
<dbReference type="AlphaFoldDB" id="A0AAY4A7M2"/>